<proteinExistence type="inferred from homology"/>
<dbReference type="InterPro" id="IPR012851">
    <property type="entry name" value="Spore_coat_CotF-like"/>
</dbReference>
<evidence type="ECO:0000256" key="3">
    <source>
        <dbReference type="ARBA" id="ARBA00024344"/>
    </source>
</evidence>
<evidence type="ECO:0000256" key="1">
    <source>
        <dbReference type="ARBA" id="ARBA00022969"/>
    </source>
</evidence>
<evidence type="ECO:0000313" key="4">
    <source>
        <dbReference type="EMBL" id="MFC4556876.1"/>
    </source>
</evidence>
<dbReference type="InterPro" id="IPR012347">
    <property type="entry name" value="Ferritin-like"/>
</dbReference>
<comment type="caution">
    <text evidence="4">The sequence shown here is derived from an EMBL/GenBank/DDBJ whole genome shotgun (WGS) entry which is preliminary data.</text>
</comment>
<dbReference type="Proteomes" id="UP001595989">
    <property type="component" value="Unassembled WGS sequence"/>
</dbReference>
<dbReference type="PANTHER" id="PTHR39183:SF1">
    <property type="entry name" value="SPORE COAT PROTEIN F-LIKE PROTEIN YHCQ"/>
    <property type="match status" value="1"/>
</dbReference>
<dbReference type="Gene3D" id="1.20.1260.10">
    <property type="match status" value="1"/>
</dbReference>
<evidence type="ECO:0000256" key="2">
    <source>
        <dbReference type="ARBA" id="ARBA00024325"/>
    </source>
</evidence>
<keyword evidence="4" id="KW-0946">Virion</keyword>
<dbReference type="Pfam" id="PF07875">
    <property type="entry name" value="Coat_F"/>
    <property type="match status" value="1"/>
</dbReference>
<protein>
    <submittedName>
        <fullName evidence="4">Spore coat protein</fullName>
    </submittedName>
</protein>
<dbReference type="EMBL" id="JBHSFU010000003">
    <property type="protein sequence ID" value="MFC4556876.1"/>
    <property type="molecule type" value="Genomic_DNA"/>
</dbReference>
<keyword evidence="5" id="KW-1185">Reference proteome</keyword>
<gene>
    <name evidence="4" type="ORF">ACFO3D_01480</name>
</gene>
<sequence>MEQNTLAWHETLEIHELTAFKSIGLMKTKMGLRNIEDPELRYIYECTIRELEMDIKELLQFYPYTPKPGESDEYRIDDSFYAGDLLAFAKTSVRNYAVAITETATDALREVLRKQLNNAITCHERIYYYMYKHGLYPSYDLHHLLQNDINLATKALYM</sequence>
<dbReference type="RefSeq" id="WP_390292813.1">
    <property type="nucleotide sequence ID" value="NZ_JBHSFU010000003.1"/>
</dbReference>
<dbReference type="PANTHER" id="PTHR39183">
    <property type="entry name" value="SPORE COAT PROTEIN F-LIKE PROTEIN YHCQ"/>
    <property type="match status" value="1"/>
</dbReference>
<comment type="similarity">
    <text evidence="3">Belongs to the CotF family.</text>
</comment>
<organism evidence="4 5">
    <name type="scientific">Virgibacillus kekensis</name>
    <dbReference type="NCBI Taxonomy" id="202261"/>
    <lineage>
        <taxon>Bacteria</taxon>
        <taxon>Bacillati</taxon>
        <taxon>Bacillota</taxon>
        <taxon>Bacilli</taxon>
        <taxon>Bacillales</taxon>
        <taxon>Bacillaceae</taxon>
        <taxon>Virgibacillus</taxon>
    </lineage>
</organism>
<comment type="subcellular location">
    <subcellularLocation>
        <location evidence="2">Spore coat</location>
    </subcellularLocation>
</comment>
<keyword evidence="1" id="KW-0749">Sporulation</keyword>
<name>A0ABV9DDN2_9BACI</name>
<keyword evidence="4" id="KW-0167">Capsid protein</keyword>
<accession>A0ABV9DDN2</accession>
<reference evidence="5" key="1">
    <citation type="journal article" date="2019" name="Int. J. Syst. Evol. Microbiol.">
        <title>The Global Catalogue of Microorganisms (GCM) 10K type strain sequencing project: providing services to taxonomists for standard genome sequencing and annotation.</title>
        <authorList>
            <consortium name="The Broad Institute Genomics Platform"/>
            <consortium name="The Broad Institute Genome Sequencing Center for Infectious Disease"/>
            <person name="Wu L."/>
            <person name="Ma J."/>
        </authorList>
    </citation>
    <scope>NUCLEOTIDE SEQUENCE [LARGE SCALE GENOMIC DNA]</scope>
    <source>
        <strain evidence="5">CGMCC 4.7426</strain>
    </source>
</reference>
<evidence type="ECO:0000313" key="5">
    <source>
        <dbReference type="Proteomes" id="UP001595989"/>
    </source>
</evidence>